<organism evidence="7 8">
    <name type="scientific">Rhynchophorus ferrugineus</name>
    <name type="common">Red palm weevil</name>
    <name type="synonym">Curculio ferrugineus</name>
    <dbReference type="NCBI Taxonomy" id="354439"/>
    <lineage>
        <taxon>Eukaryota</taxon>
        <taxon>Metazoa</taxon>
        <taxon>Ecdysozoa</taxon>
        <taxon>Arthropoda</taxon>
        <taxon>Hexapoda</taxon>
        <taxon>Insecta</taxon>
        <taxon>Pterygota</taxon>
        <taxon>Neoptera</taxon>
        <taxon>Endopterygota</taxon>
        <taxon>Coleoptera</taxon>
        <taxon>Polyphaga</taxon>
        <taxon>Cucujiformia</taxon>
        <taxon>Curculionidae</taxon>
        <taxon>Dryophthorinae</taxon>
        <taxon>Rhynchophorus</taxon>
    </lineage>
</organism>
<dbReference type="GO" id="GO:0006362">
    <property type="term" value="P:transcription elongation by RNA polymerase I"/>
    <property type="evidence" value="ECO:0007669"/>
    <property type="project" value="TreeGrafter"/>
</dbReference>
<evidence type="ECO:0000259" key="6">
    <source>
        <dbReference type="Pfam" id="PF17875"/>
    </source>
</evidence>
<evidence type="ECO:0000313" key="8">
    <source>
        <dbReference type="Proteomes" id="UP000625711"/>
    </source>
</evidence>
<keyword evidence="2" id="KW-0240">DNA-directed RNA polymerase</keyword>
<dbReference type="Gene3D" id="3.30.1490.120">
    <property type="entry name" value="RNA polymerase Rpb7-like, N-terminal domain"/>
    <property type="match status" value="1"/>
</dbReference>
<evidence type="ECO:0000256" key="1">
    <source>
        <dbReference type="ARBA" id="ARBA00004123"/>
    </source>
</evidence>
<keyword evidence="8" id="KW-1185">Reference proteome</keyword>
<evidence type="ECO:0000256" key="5">
    <source>
        <dbReference type="SAM" id="MobiDB-lite"/>
    </source>
</evidence>
<keyword evidence="3" id="KW-0804">Transcription</keyword>
<comment type="subcellular location">
    <subcellularLocation>
        <location evidence="1">Nucleus</location>
    </subcellularLocation>
</comment>
<feature type="compositionally biased region" description="Basic residues" evidence="5">
    <location>
        <begin position="223"/>
        <end position="232"/>
    </location>
</feature>
<dbReference type="PANTHER" id="PTHR12709:SF5">
    <property type="entry name" value="DNA-DIRECTED RNA POLYMERASE I SUBUNIT RPA43"/>
    <property type="match status" value="1"/>
</dbReference>
<dbReference type="Proteomes" id="UP000625711">
    <property type="component" value="Unassembled WGS sequence"/>
</dbReference>
<feature type="compositionally biased region" description="Polar residues" evidence="5">
    <location>
        <begin position="298"/>
        <end position="308"/>
    </location>
</feature>
<evidence type="ECO:0000313" key="7">
    <source>
        <dbReference type="EMBL" id="KAF7270094.1"/>
    </source>
</evidence>
<dbReference type="InterPro" id="IPR041178">
    <property type="entry name" value="RPA43_OB"/>
</dbReference>
<feature type="compositionally biased region" description="Basic and acidic residues" evidence="5">
    <location>
        <begin position="233"/>
        <end position="245"/>
    </location>
</feature>
<dbReference type="EMBL" id="JAACXV010014136">
    <property type="protein sequence ID" value="KAF7270094.1"/>
    <property type="molecule type" value="Genomic_DNA"/>
</dbReference>
<evidence type="ECO:0000256" key="3">
    <source>
        <dbReference type="ARBA" id="ARBA00023163"/>
    </source>
</evidence>
<feature type="domain" description="RPA43 OB" evidence="6">
    <location>
        <begin position="104"/>
        <end position="250"/>
    </location>
</feature>
<feature type="region of interest" description="Disordered" evidence="5">
    <location>
        <begin position="221"/>
        <end position="261"/>
    </location>
</feature>
<evidence type="ECO:0000256" key="2">
    <source>
        <dbReference type="ARBA" id="ARBA00022478"/>
    </source>
</evidence>
<reference evidence="7" key="1">
    <citation type="submission" date="2020-08" db="EMBL/GenBank/DDBJ databases">
        <title>Genome sequencing and assembly of the red palm weevil Rhynchophorus ferrugineus.</title>
        <authorList>
            <person name="Dias G.B."/>
            <person name="Bergman C.M."/>
            <person name="Manee M."/>
        </authorList>
    </citation>
    <scope>NUCLEOTIDE SEQUENCE</scope>
    <source>
        <strain evidence="7">AA-2017</strain>
        <tissue evidence="7">Whole larva</tissue>
    </source>
</reference>
<dbReference type="Gene3D" id="2.40.50.1060">
    <property type="match status" value="1"/>
</dbReference>
<dbReference type="Pfam" id="PF17875">
    <property type="entry name" value="RPA43_OB"/>
    <property type="match status" value="1"/>
</dbReference>
<feature type="region of interest" description="Disordered" evidence="5">
    <location>
        <begin position="280"/>
        <end position="314"/>
    </location>
</feature>
<evidence type="ECO:0000256" key="4">
    <source>
        <dbReference type="ARBA" id="ARBA00023242"/>
    </source>
</evidence>
<dbReference type="InterPro" id="IPR036898">
    <property type="entry name" value="RNA_pol_Rpb7-like_N_sf"/>
</dbReference>
<sequence length="314" mass="35850">MTRFNAFQIKFEPDFLNTLVQNENNGVSKNNCQYHLALHPAQLGDFGQSIKDELGKRTAKYDKNVKGVLLGFENVKLNSHLGTIGLDNCYIHIDVRADFYVFLPKKGMILQGMVTKTSKDHVGCLLYNTFNVSLPKGECTPEEWLGDKVKIGNEIEFEITFVDLESRLVYIRAKLLNIINTNENAQFVNAFTKTKTPNKKIKFDLEENVITDSNNLEETVVKPAKKKKSKKDKKQEQNPEEIVTKKEKRKKKKRDDDEQSLPDLDIKSLFDGVSIDVTASSETMVNKEDTRKRKRSKSLSLDNGNSQKIKLELT</sequence>
<proteinExistence type="predicted"/>
<comment type="caution">
    <text evidence="7">The sequence shown here is derived from an EMBL/GenBank/DDBJ whole genome shotgun (WGS) entry which is preliminary data.</text>
</comment>
<dbReference type="OrthoDB" id="10250504at2759"/>
<dbReference type="InterPro" id="IPR045113">
    <property type="entry name" value="Rpb7-like"/>
</dbReference>
<dbReference type="AlphaFoldDB" id="A0A834HZ70"/>
<name>A0A834HZ70_RHYFE</name>
<gene>
    <name evidence="7" type="ORF">GWI33_016895</name>
</gene>
<accession>A0A834HZ70</accession>
<protein>
    <recommendedName>
        <fullName evidence="6">RPA43 OB domain-containing protein</fullName>
    </recommendedName>
</protein>
<dbReference type="GO" id="GO:0005736">
    <property type="term" value="C:RNA polymerase I complex"/>
    <property type="evidence" value="ECO:0007669"/>
    <property type="project" value="TreeGrafter"/>
</dbReference>
<dbReference type="PANTHER" id="PTHR12709">
    <property type="entry name" value="DNA-DIRECTED RNA POLYMERASE II, III"/>
    <property type="match status" value="1"/>
</dbReference>
<keyword evidence="4" id="KW-0539">Nucleus</keyword>
<dbReference type="GO" id="GO:0006352">
    <property type="term" value="P:DNA-templated transcription initiation"/>
    <property type="evidence" value="ECO:0007669"/>
    <property type="project" value="InterPro"/>
</dbReference>